<protein>
    <submittedName>
        <fullName evidence="5">Bifunctional hemolysin/adenylate cyclase</fullName>
    </submittedName>
</protein>
<keyword evidence="2" id="KW-0964">Secreted</keyword>
<dbReference type="InterPro" id="IPR011049">
    <property type="entry name" value="Serralysin-like_metalloprot_C"/>
</dbReference>
<dbReference type="PANTHER" id="PTHR38340">
    <property type="entry name" value="S-LAYER PROTEIN"/>
    <property type="match status" value="1"/>
</dbReference>
<proteinExistence type="predicted"/>
<name>A0A238HIN7_9NEIS</name>
<dbReference type="PRINTS" id="PR00313">
    <property type="entry name" value="CABNDNGRPT"/>
</dbReference>
<evidence type="ECO:0000256" key="3">
    <source>
        <dbReference type="ARBA" id="ARBA00022837"/>
    </source>
</evidence>
<dbReference type="InterPro" id="IPR001343">
    <property type="entry name" value="Hemolysn_Ca-bd"/>
</dbReference>
<comment type="subcellular location">
    <subcellularLocation>
        <location evidence="1">Secreted</location>
    </subcellularLocation>
</comment>
<dbReference type="Gene3D" id="2.150.10.10">
    <property type="entry name" value="Serralysin-like metalloprotease, C-terminal"/>
    <property type="match status" value="3"/>
</dbReference>
<dbReference type="EMBL" id="FXUV01000072">
    <property type="protein sequence ID" value="SMQ13479.1"/>
    <property type="molecule type" value="Genomic_DNA"/>
</dbReference>
<dbReference type="PANTHER" id="PTHR38340:SF1">
    <property type="entry name" value="S-LAYER PROTEIN"/>
    <property type="match status" value="1"/>
</dbReference>
<reference evidence="5" key="1">
    <citation type="submission" date="2017-05" db="EMBL/GenBank/DDBJ databases">
        <authorList>
            <person name="Song R."/>
            <person name="Chenine A.L."/>
            <person name="Ruprecht R.M."/>
        </authorList>
    </citation>
    <scope>NUCLEOTIDE SEQUENCE</scope>
    <source>
        <strain evidence="5">Kingella_eburonensis</strain>
    </source>
</reference>
<evidence type="ECO:0000313" key="5">
    <source>
        <dbReference type="EMBL" id="SMQ13479.1"/>
    </source>
</evidence>
<accession>A0A238HIN7</accession>
<sequence>MAYTVTINIAAPKTKYKGGEPSFAGHMWYEVHDRSNNKSNSYGFAPIKHGEADGLGEPKYDDSSKYQGRYFTKTIEITEDQYKILNDFGRSPEKYGFNMHYNAATNSCVDYTWKALYAAGFKLKKTADYPTTGFEGKLYPHNNIDPLKHLINPKIPNQDPKWQLPWYPDNGYQCLAPWIIPTSRSNKAHGYDPLILDLDGKGIQTLAPSSISARFDHNADGIATATGWAAAGNGILALDLDNNGKIDSGKEIFGNHSVLSNGTAAAHGYAALAELDSNADGIISALDDAFSSLKVWQDINQDGISQSNELFTLQALGIQSLNLEHQENSKDLGNGNRLTHIGSYTKTDGTTGEMGDVEFASNSLYSRYTDTIELTPEQLQAPNLHGTGRLRDLREAAALSTGLAEILKQYSAAQTKEEQTALLSELVAKWGATDPQKSDVSSFKLSSDLILTDNEGIGLTPTQIAEWRKGIVLDAQITADFSAVRGKIAVLDAFTGEKSETLYFGTPVQARQIIDTVNKTYSSLFEQVYTGLLFQTRLQPYLNELGFNIENSEFKLDYSHVQTKFQETFASNAQKAFVDLGEFLAFGSVKDWTAGMSLLSDFAKQGKESGQLQDWLNVLGDKAATILAEQNGDAANNVLQAVGLLGRDVLNGNGGDDRLIVGSATAVVNGGNGSDVYEFNKGFGATTIYNSDTSDKRHDVVRLNGVSKDAISYKRNGNDLIIRVSGEQNSITVSNMFAGDVLTQHIDAIEYEGGQISLAEIKETLLRGTDGNDFLQGYGDDDTVYAGAGNDRIETYNGNDTIYAGLGNDNIDAGGGNDTIYLETGNNRAYGGDGDDTIVSGSLDDTLEGGIGSDTYVFGKQFGQDTVLNFNPHQHDKDVLKFTHTRLNDVIIHRNEADLLITQKDGQQVTVQNFFEKDGKGDYTVQSIEFADGKQLNTEQLRQWVISPTRGNDKLYAYTDGGKLHGGSGNDTLIGNVGVDYLVGGWGNDTLSGGQNDDRLEGGVGNDTYTFNLGNGNDRIYDSFGNDTLLLGSGIAKQDLWFSRNGCDLTVQVLGQTDSVTVEDWFGIIPRRIETIQTHDGSHLDVSVVQKLVQAMAAFAPQQGSGLGVPEQMKEYAQQVFAANNL</sequence>
<dbReference type="InterPro" id="IPR010566">
    <property type="entry name" value="Haemolys_ca-bd"/>
</dbReference>
<evidence type="ECO:0000259" key="4">
    <source>
        <dbReference type="Pfam" id="PF06594"/>
    </source>
</evidence>
<evidence type="ECO:0000256" key="1">
    <source>
        <dbReference type="ARBA" id="ARBA00004613"/>
    </source>
</evidence>
<dbReference type="PROSITE" id="PS00330">
    <property type="entry name" value="HEMOLYSIN_CALCIUM"/>
    <property type="match status" value="2"/>
</dbReference>
<dbReference type="Pfam" id="PF00353">
    <property type="entry name" value="HemolysinCabind"/>
    <property type="match status" value="6"/>
</dbReference>
<evidence type="ECO:0000256" key="2">
    <source>
        <dbReference type="ARBA" id="ARBA00022525"/>
    </source>
</evidence>
<dbReference type="SUPFAM" id="SSF51120">
    <property type="entry name" value="beta-Roll"/>
    <property type="match status" value="3"/>
</dbReference>
<organism evidence="5">
    <name type="scientific">Kingella negevensis</name>
    <dbReference type="NCBI Taxonomy" id="1522312"/>
    <lineage>
        <taxon>Bacteria</taxon>
        <taxon>Pseudomonadati</taxon>
        <taxon>Pseudomonadota</taxon>
        <taxon>Betaproteobacteria</taxon>
        <taxon>Neisseriales</taxon>
        <taxon>Neisseriaceae</taxon>
        <taxon>Kingella</taxon>
    </lineage>
</organism>
<dbReference type="GO" id="GO:0005509">
    <property type="term" value="F:calcium ion binding"/>
    <property type="evidence" value="ECO:0007669"/>
    <property type="project" value="InterPro"/>
</dbReference>
<dbReference type="Pfam" id="PF06594">
    <property type="entry name" value="HCBP_related"/>
    <property type="match status" value="2"/>
</dbReference>
<keyword evidence="3" id="KW-0106">Calcium</keyword>
<dbReference type="InterPro" id="IPR050557">
    <property type="entry name" value="RTX_toxin/Mannuronan_C5-epim"/>
</dbReference>
<feature type="domain" description="Haemolysin-type calcium binding-related" evidence="4">
    <location>
        <begin position="1048"/>
        <end position="1086"/>
    </location>
</feature>
<gene>
    <name evidence="5" type="primary">cya</name>
    <name evidence="5" type="ORF">KEBURONENSIS_02080</name>
</gene>
<dbReference type="InterPro" id="IPR018511">
    <property type="entry name" value="Hemolysin-typ_Ca-bd_CS"/>
</dbReference>
<feature type="domain" description="Haemolysin-type calcium binding-related" evidence="4">
    <location>
        <begin position="898"/>
        <end position="939"/>
    </location>
</feature>
<dbReference type="AlphaFoldDB" id="A0A238HIN7"/>
<dbReference type="GO" id="GO:0005576">
    <property type="term" value="C:extracellular region"/>
    <property type="evidence" value="ECO:0007669"/>
    <property type="project" value="UniProtKB-SubCell"/>
</dbReference>